<evidence type="ECO:0000256" key="11">
    <source>
        <dbReference type="ARBA" id="ARBA00083446"/>
    </source>
</evidence>
<comment type="subcellular location">
    <subcellularLocation>
        <location evidence="2">Mitochondrion</location>
    </subcellularLocation>
</comment>
<dbReference type="Proteomes" id="UP000001997">
    <property type="component" value="Unassembled WGS sequence"/>
</dbReference>
<evidence type="ECO:0000256" key="9">
    <source>
        <dbReference type="ARBA" id="ARBA00038897"/>
    </source>
</evidence>
<evidence type="ECO:0000313" key="15">
    <source>
        <dbReference type="Proteomes" id="UP000001997"/>
    </source>
</evidence>
<evidence type="ECO:0000256" key="2">
    <source>
        <dbReference type="ARBA" id="ARBA00004173"/>
    </source>
</evidence>
<dbReference type="KEGG" id="pgu:PGUG_02973"/>
<gene>
    <name evidence="14" type="ORF">PGUG_02973</name>
</gene>
<dbReference type="GeneID" id="5127226"/>
<evidence type="ECO:0000259" key="13">
    <source>
        <dbReference type="PROSITE" id="PS51387"/>
    </source>
</evidence>
<dbReference type="EC" id="1.1.2.4" evidence="9"/>
<comment type="catalytic activity">
    <reaction evidence="10">
        <text>(R)-lactate + 2 Fe(III)-[cytochrome c] = 2 Fe(II)-[cytochrome c] + pyruvate + 2 H(+)</text>
        <dbReference type="Rhea" id="RHEA:13521"/>
        <dbReference type="Rhea" id="RHEA-COMP:10350"/>
        <dbReference type="Rhea" id="RHEA-COMP:14399"/>
        <dbReference type="ChEBI" id="CHEBI:15361"/>
        <dbReference type="ChEBI" id="CHEBI:15378"/>
        <dbReference type="ChEBI" id="CHEBI:16004"/>
        <dbReference type="ChEBI" id="CHEBI:29033"/>
        <dbReference type="ChEBI" id="CHEBI:29034"/>
        <dbReference type="EC" id="1.1.2.4"/>
    </reaction>
</comment>
<dbReference type="PROSITE" id="PS51387">
    <property type="entry name" value="FAD_PCMH"/>
    <property type="match status" value="1"/>
</dbReference>
<sequence>MFSRAIFRFVKAVRHVRFNSTARNQGRPSGFTDTLLGKTAIFTSGSILGAYLYEQDLNRKNKTTDSIAPSTLPLNMLDPPKYASDPELEEAVEKIRKVVKASDSVQPVVDNSSEQRESHSDTYYNTVHPSNKDQSPKYVVFPGSTEEVSEVLKICNESRVPVVATSGMSSLEGHFIATRGGITIDISRMGKIVKLNKEDLDITVQAGVGWEELADYLSEHNLLFSSDPGPGATISGICATNASGTNASRYGECYKNVLSLTVVLPDGTIVKTKQRPRKSSAGYNLNSLFVGSEGTLGVITEATLRLHVKPAVESVAVVPFKTIKDAATAVGEIVRAGVDLNAIELLDTNMMKCINKSGETSRQWSENPTLFLKMGAANKDSMKSLVDHVSQITKSNGSQEFQFATDDDEKTELWSARKVALWSTINQGKEENKDAQLWTTDAAVPISHLPQFLEETVAELNQSGLENTLVAHIGDGNAHSFIVYSHEQHQLVEDLVHNMIRRALRYEGTCTGEHGVGLGKRDFLLEEIGDSPVDLMRRIKLSIDPNRIMNPDKIFRIDPNDVAAEVHSK</sequence>
<organism evidence="14 15">
    <name type="scientific">Meyerozyma guilliermondii (strain ATCC 6260 / CBS 566 / DSM 6381 / JCM 1539 / NBRC 10279 / NRRL Y-324)</name>
    <name type="common">Yeast</name>
    <name type="synonym">Candida guilliermondii</name>
    <dbReference type="NCBI Taxonomy" id="294746"/>
    <lineage>
        <taxon>Eukaryota</taxon>
        <taxon>Fungi</taxon>
        <taxon>Dikarya</taxon>
        <taxon>Ascomycota</taxon>
        <taxon>Saccharomycotina</taxon>
        <taxon>Pichiomycetes</taxon>
        <taxon>Debaryomycetaceae</taxon>
        <taxon>Meyerozyma</taxon>
    </lineage>
</organism>
<feature type="region of interest" description="Disordered" evidence="12">
    <location>
        <begin position="64"/>
        <end position="86"/>
    </location>
</feature>
<dbReference type="InterPro" id="IPR016166">
    <property type="entry name" value="FAD-bd_PCMH"/>
</dbReference>
<keyword evidence="6" id="KW-0809">Transit peptide</keyword>
<dbReference type="SUPFAM" id="SSF55103">
    <property type="entry name" value="FAD-linked oxidases, C-terminal domain"/>
    <property type="match status" value="1"/>
</dbReference>
<feature type="domain" description="FAD-binding PCMH-type" evidence="13">
    <location>
        <begin position="132"/>
        <end position="309"/>
    </location>
</feature>
<dbReference type="Gene3D" id="3.30.70.2740">
    <property type="match status" value="1"/>
</dbReference>
<dbReference type="GO" id="GO:0071949">
    <property type="term" value="F:FAD binding"/>
    <property type="evidence" value="ECO:0007669"/>
    <property type="project" value="InterPro"/>
</dbReference>
<dbReference type="RefSeq" id="XP_001485244.2">
    <property type="nucleotide sequence ID" value="XM_001485194.1"/>
</dbReference>
<proteinExistence type="inferred from homology"/>
<dbReference type="GO" id="GO:0005743">
    <property type="term" value="C:mitochondrial inner membrane"/>
    <property type="evidence" value="ECO:0007669"/>
    <property type="project" value="EnsemblFungi"/>
</dbReference>
<feature type="compositionally biased region" description="Polar residues" evidence="12">
    <location>
        <begin position="103"/>
        <end position="112"/>
    </location>
</feature>
<protein>
    <recommendedName>
        <fullName evidence="9">D-lactate dehydrogenase (cytochrome)</fullName>
        <ecNumber evidence="9">1.1.2.4</ecNumber>
    </recommendedName>
    <alternativeName>
        <fullName evidence="11">D-lactate ferricytochrome C oxidoreductase</fullName>
    </alternativeName>
</protein>
<accession>A5DI72</accession>
<dbReference type="OMA" id="RACNAYS"/>
<evidence type="ECO:0000256" key="4">
    <source>
        <dbReference type="ARBA" id="ARBA00022630"/>
    </source>
</evidence>
<dbReference type="GO" id="GO:0008720">
    <property type="term" value="F:D-lactate dehydrogenase (NAD+) activity"/>
    <property type="evidence" value="ECO:0007669"/>
    <property type="project" value="TreeGrafter"/>
</dbReference>
<dbReference type="STRING" id="294746.A5DI72"/>
<evidence type="ECO:0000256" key="12">
    <source>
        <dbReference type="SAM" id="MobiDB-lite"/>
    </source>
</evidence>
<reference evidence="14 15" key="1">
    <citation type="journal article" date="2009" name="Nature">
        <title>Evolution of pathogenicity and sexual reproduction in eight Candida genomes.</title>
        <authorList>
            <person name="Butler G."/>
            <person name="Rasmussen M.D."/>
            <person name="Lin M.F."/>
            <person name="Santos M.A."/>
            <person name="Sakthikumar S."/>
            <person name="Munro C.A."/>
            <person name="Rheinbay E."/>
            <person name="Grabherr M."/>
            <person name="Forche A."/>
            <person name="Reedy J.L."/>
            <person name="Agrafioti I."/>
            <person name="Arnaud M.B."/>
            <person name="Bates S."/>
            <person name="Brown A.J."/>
            <person name="Brunke S."/>
            <person name="Costanzo M.C."/>
            <person name="Fitzpatrick D.A."/>
            <person name="de Groot P.W."/>
            <person name="Harris D."/>
            <person name="Hoyer L.L."/>
            <person name="Hube B."/>
            <person name="Klis F.M."/>
            <person name="Kodira C."/>
            <person name="Lennard N."/>
            <person name="Logue M.E."/>
            <person name="Martin R."/>
            <person name="Neiman A.M."/>
            <person name="Nikolaou E."/>
            <person name="Quail M.A."/>
            <person name="Quinn J."/>
            <person name="Santos M.C."/>
            <person name="Schmitzberger F.F."/>
            <person name="Sherlock G."/>
            <person name="Shah P."/>
            <person name="Silverstein K.A."/>
            <person name="Skrzypek M.S."/>
            <person name="Soll D."/>
            <person name="Staggs R."/>
            <person name="Stansfield I."/>
            <person name="Stumpf M.P."/>
            <person name="Sudbery P.E."/>
            <person name="Srikantha T."/>
            <person name="Zeng Q."/>
            <person name="Berman J."/>
            <person name="Berriman M."/>
            <person name="Heitman J."/>
            <person name="Gow N.A."/>
            <person name="Lorenz M.C."/>
            <person name="Birren B.W."/>
            <person name="Kellis M."/>
            <person name="Cuomo C.A."/>
        </authorList>
    </citation>
    <scope>NUCLEOTIDE SEQUENCE [LARGE SCALE GENOMIC DNA]</scope>
    <source>
        <strain evidence="15">ATCC 6260 / CBS 566 / DSM 6381 / JCM 1539 / NBRC 10279 / NRRL Y-324</strain>
    </source>
</reference>
<dbReference type="EMBL" id="CH408157">
    <property type="protein sequence ID" value="EDK38875.2"/>
    <property type="molecule type" value="Genomic_DNA"/>
</dbReference>
<dbReference type="Gene3D" id="1.10.45.10">
    <property type="entry name" value="Vanillyl-alcohol Oxidase, Chain A, domain 4"/>
    <property type="match status" value="1"/>
</dbReference>
<dbReference type="PANTHER" id="PTHR11748">
    <property type="entry name" value="D-LACTATE DEHYDROGENASE"/>
    <property type="match status" value="1"/>
</dbReference>
<evidence type="ECO:0000313" key="14">
    <source>
        <dbReference type="EMBL" id="EDK38875.2"/>
    </source>
</evidence>
<evidence type="ECO:0000256" key="5">
    <source>
        <dbReference type="ARBA" id="ARBA00022827"/>
    </source>
</evidence>
<dbReference type="FunCoup" id="A5DI72">
    <property type="interactions" value="209"/>
</dbReference>
<dbReference type="FunFam" id="3.30.465.10:FF:000014">
    <property type="entry name" value="D-lactate dehydrogenase (Cytochrome), putative"/>
    <property type="match status" value="1"/>
</dbReference>
<evidence type="ECO:0000256" key="7">
    <source>
        <dbReference type="ARBA" id="ARBA00023002"/>
    </source>
</evidence>
<dbReference type="eggNOG" id="KOG1231">
    <property type="taxonomic scope" value="Eukaryota"/>
</dbReference>
<dbReference type="InterPro" id="IPR006094">
    <property type="entry name" value="Oxid_FAD_bind_N"/>
</dbReference>
<dbReference type="InterPro" id="IPR016171">
    <property type="entry name" value="Vanillyl_alc_oxidase_C-sub2"/>
</dbReference>
<dbReference type="Gene3D" id="3.30.465.10">
    <property type="match status" value="1"/>
</dbReference>
<feature type="compositionally biased region" description="Polar residues" evidence="12">
    <location>
        <begin position="64"/>
        <end position="73"/>
    </location>
</feature>
<dbReference type="PANTHER" id="PTHR11748:SF111">
    <property type="entry name" value="D-LACTATE DEHYDROGENASE, MITOCHONDRIAL-RELATED"/>
    <property type="match status" value="1"/>
</dbReference>
<dbReference type="InterPro" id="IPR016169">
    <property type="entry name" value="FAD-bd_PCMH_sub2"/>
</dbReference>
<dbReference type="OrthoDB" id="7786253at2759"/>
<dbReference type="AlphaFoldDB" id="A5DI72"/>
<dbReference type="GO" id="GO:0004458">
    <property type="term" value="F:D-lactate dehydrogenase (cytochrome) activity"/>
    <property type="evidence" value="ECO:0007669"/>
    <property type="project" value="UniProtKB-EC"/>
</dbReference>
<keyword evidence="5" id="KW-0274">FAD</keyword>
<evidence type="ECO:0000256" key="8">
    <source>
        <dbReference type="ARBA" id="ARBA00023128"/>
    </source>
</evidence>
<dbReference type="FunFam" id="3.30.70.2740:FF:000001">
    <property type="entry name" value="D-lactate dehydrogenase mitochondrial"/>
    <property type="match status" value="1"/>
</dbReference>
<dbReference type="InterPro" id="IPR016164">
    <property type="entry name" value="FAD-linked_Oxase-like_C"/>
</dbReference>
<dbReference type="FunFam" id="1.10.45.10:FF:000001">
    <property type="entry name" value="D-lactate dehydrogenase mitochondrial"/>
    <property type="match status" value="1"/>
</dbReference>
<dbReference type="InterPro" id="IPR004113">
    <property type="entry name" value="FAD-bd_oxidored_4_C"/>
</dbReference>
<dbReference type="InterPro" id="IPR036318">
    <property type="entry name" value="FAD-bd_PCMH-like_sf"/>
</dbReference>
<dbReference type="VEuPathDB" id="FungiDB:PGUG_02973"/>
<comment type="cofactor">
    <cofactor evidence="1">
        <name>FAD</name>
        <dbReference type="ChEBI" id="CHEBI:57692"/>
    </cofactor>
</comment>
<keyword evidence="8" id="KW-0496">Mitochondrion</keyword>
<evidence type="ECO:0000256" key="6">
    <source>
        <dbReference type="ARBA" id="ARBA00022946"/>
    </source>
</evidence>
<dbReference type="SUPFAM" id="SSF56176">
    <property type="entry name" value="FAD-binding/transporter-associated domain-like"/>
    <property type="match status" value="1"/>
</dbReference>
<keyword evidence="7" id="KW-0560">Oxidoreductase</keyword>
<evidence type="ECO:0000256" key="3">
    <source>
        <dbReference type="ARBA" id="ARBA00008000"/>
    </source>
</evidence>
<dbReference type="InParanoid" id="A5DI72"/>
<keyword evidence="4" id="KW-0285">Flavoprotein</keyword>
<dbReference type="GO" id="GO:1903457">
    <property type="term" value="P:lactate catabolic process"/>
    <property type="evidence" value="ECO:0007669"/>
    <property type="project" value="EnsemblFungi"/>
</dbReference>
<dbReference type="HOGENOM" id="CLU_017779_3_3_1"/>
<evidence type="ECO:0000256" key="10">
    <source>
        <dbReference type="ARBA" id="ARBA00051436"/>
    </source>
</evidence>
<dbReference type="Pfam" id="PF02913">
    <property type="entry name" value="FAD-oxidase_C"/>
    <property type="match status" value="1"/>
</dbReference>
<name>A5DI72_PICGU</name>
<evidence type="ECO:0000256" key="1">
    <source>
        <dbReference type="ARBA" id="ARBA00001974"/>
    </source>
</evidence>
<dbReference type="Pfam" id="PF01565">
    <property type="entry name" value="FAD_binding_4"/>
    <property type="match status" value="1"/>
</dbReference>
<feature type="region of interest" description="Disordered" evidence="12">
    <location>
        <begin position="103"/>
        <end position="138"/>
    </location>
</feature>
<comment type="similarity">
    <text evidence="3">Belongs to the FAD-binding oxidoreductase/transferase type 4 family.</text>
</comment>
<keyword evidence="15" id="KW-1185">Reference proteome</keyword>